<dbReference type="Proteomes" id="UP001189429">
    <property type="component" value="Unassembled WGS sequence"/>
</dbReference>
<evidence type="ECO:0000313" key="3">
    <source>
        <dbReference type="Proteomes" id="UP001189429"/>
    </source>
</evidence>
<keyword evidence="3" id="KW-1185">Reference proteome</keyword>
<comment type="caution">
    <text evidence="2">The sequence shown here is derived from an EMBL/GenBank/DDBJ whole genome shotgun (WGS) entry which is preliminary data.</text>
</comment>
<protein>
    <recommendedName>
        <fullName evidence="1">NHR domain-containing protein</fullName>
    </recommendedName>
</protein>
<name>A0ABN9RGT1_9DINO</name>
<evidence type="ECO:0000313" key="2">
    <source>
        <dbReference type="EMBL" id="CAK0818269.1"/>
    </source>
</evidence>
<sequence>MMPCPAEADGTARSHRLAGRLVADMQDPVLILDPALTGCPIVGASAGFCSTTGRALGELLGSGLGGLSEGVPAAWLSRSSRANQESFCAECANPDLAGIAEAVVVQPQARKDGSVFTGFTLLGLCVVPSCAGLRKYIVGSVIACAEGCPQRLGRAAHAELEGRARGVLEAARVRLSTLRSPNWCDEGRIVDLKDLVQPDFGFYTRRLEGQAIVANSGRTAARRECDELPTGCLMLGDRPAQRTPEGLAFRVRVESTTSKFSGLPFVGFTTRRPGEAGDLPRLSKCLAESVVVGGSGEAFARDASTHYVMGFGPPPAAEVESWLLQPDVPAHKREPPAVARVGDEIECRYTWDGRLQFFVNDTVVMDFDTGRPLAEDAQYYAVVDVCFSTTRLTLIPRSMSKDWGGRCTPGCDPLM</sequence>
<evidence type="ECO:0000259" key="1">
    <source>
        <dbReference type="Pfam" id="PF07177"/>
    </source>
</evidence>
<dbReference type="InterPro" id="IPR006573">
    <property type="entry name" value="NHR_dom"/>
</dbReference>
<accession>A0ABN9RGT1</accession>
<proteinExistence type="predicted"/>
<dbReference type="Pfam" id="PF07177">
    <property type="entry name" value="Neuralized"/>
    <property type="match status" value="1"/>
</dbReference>
<reference evidence="2" key="1">
    <citation type="submission" date="2023-10" db="EMBL/GenBank/DDBJ databases">
        <authorList>
            <person name="Chen Y."/>
            <person name="Shah S."/>
            <person name="Dougan E. K."/>
            <person name="Thang M."/>
            <person name="Chan C."/>
        </authorList>
    </citation>
    <scope>NUCLEOTIDE SEQUENCE [LARGE SCALE GENOMIC DNA]</scope>
</reference>
<gene>
    <name evidence="2" type="ORF">PCOR1329_LOCUS20610</name>
</gene>
<feature type="domain" description="NHR" evidence="1">
    <location>
        <begin position="207"/>
        <end position="394"/>
    </location>
</feature>
<dbReference type="EMBL" id="CAUYUJ010006681">
    <property type="protein sequence ID" value="CAK0818269.1"/>
    <property type="molecule type" value="Genomic_DNA"/>
</dbReference>
<dbReference type="Gene3D" id="2.60.120.920">
    <property type="match status" value="1"/>
</dbReference>
<organism evidence="2 3">
    <name type="scientific">Prorocentrum cordatum</name>
    <dbReference type="NCBI Taxonomy" id="2364126"/>
    <lineage>
        <taxon>Eukaryota</taxon>
        <taxon>Sar</taxon>
        <taxon>Alveolata</taxon>
        <taxon>Dinophyceae</taxon>
        <taxon>Prorocentrales</taxon>
        <taxon>Prorocentraceae</taxon>
        <taxon>Prorocentrum</taxon>
    </lineage>
</organism>
<dbReference type="InterPro" id="IPR043136">
    <property type="entry name" value="B30.2/SPRY_sf"/>
</dbReference>